<proteinExistence type="predicted"/>
<dbReference type="InterPro" id="IPR025393">
    <property type="entry name" value="DUF4301"/>
</dbReference>
<feature type="domain" description="DUF4301" evidence="2">
    <location>
        <begin position="361"/>
        <end position="542"/>
    </location>
</feature>
<organism evidence="3 4">
    <name type="scientific">Candidatus Pullibacteroides excrementavium</name>
    <dbReference type="NCBI Taxonomy" id="2840905"/>
    <lineage>
        <taxon>Bacteria</taxon>
        <taxon>Pseudomonadati</taxon>
        <taxon>Bacteroidota</taxon>
        <taxon>Bacteroidia</taxon>
        <taxon>Bacteroidales</taxon>
        <taxon>Candidatus Pullibacteroides</taxon>
    </lineage>
</organism>
<dbReference type="AlphaFoldDB" id="A0A9D9DSK6"/>
<comment type="caution">
    <text evidence="3">The sequence shown here is derived from an EMBL/GenBank/DDBJ whole genome shotgun (WGS) entry which is preliminary data.</text>
</comment>
<evidence type="ECO:0000259" key="2">
    <source>
        <dbReference type="Pfam" id="PF14134"/>
    </source>
</evidence>
<protein>
    <submittedName>
        <fullName evidence="3">DUF4301 family protein</fullName>
    </submittedName>
</protein>
<evidence type="ECO:0000313" key="4">
    <source>
        <dbReference type="Proteomes" id="UP000823612"/>
    </source>
</evidence>
<evidence type="ECO:0000256" key="1">
    <source>
        <dbReference type="SAM" id="MobiDB-lite"/>
    </source>
</evidence>
<sequence length="552" mass="62671">MLTANDLQQLQQKGITQEKLQQQLRDFKTGFPFARLVAPALKGHGVLSPSSQEQEHYRKLYREEAANNKILKFVPASGAATRMFKNLYACYESLKDYRNATHQDKAPENIELKPDVQEFFDRLPDFAFYEELENALNKIYGKSVASSLINKEYFCILDTLLENPQGLRYGKLPKALLLFHNYPDGPRMSLEEHLVEAALYASTQGVCHLHFTLSPEHREEFRNRLSQVLPKYESQYKVRYDISYSEQKPSTDTVAVTLQDEIFRDEDGRMVFRPGGHGALIENLNEIQADIVFIKNIDNVTYDALRQDTITYKELLAGILIQSREAVFQKLREMDSFLSGETSSSPSAGADQRSHAAGDHRPNQAYFQELKDFATQKLCMALPEDLDSQSPEQQLEWFRQALNRPIRVCGVVKNTGEPGGGPFWVLGQGQKAPSLQIVESSQVDMGDAKQKEIFNTSEFFNPVDLVCSLCDYRHEKFNLPDFVDPKTAFISRKSVKGTDIKAMELPGLWNGAMAHWITLFVEVPQTVFTPVKTVNDLLRPQHLAAPASGFRN</sequence>
<dbReference type="Proteomes" id="UP000823612">
    <property type="component" value="Unassembled WGS sequence"/>
</dbReference>
<gene>
    <name evidence="3" type="ORF">IAB08_00115</name>
</gene>
<reference evidence="3" key="2">
    <citation type="journal article" date="2021" name="PeerJ">
        <title>Extensive microbial diversity within the chicken gut microbiome revealed by metagenomics and culture.</title>
        <authorList>
            <person name="Gilroy R."/>
            <person name="Ravi A."/>
            <person name="Getino M."/>
            <person name="Pursley I."/>
            <person name="Horton D.L."/>
            <person name="Alikhan N.F."/>
            <person name="Baker D."/>
            <person name="Gharbi K."/>
            <person name="Hall N."/>
            <person name="Watson M."/>
            <person name="Adriaenssens E.M."/>
            <person name="Foster-Nyarko E."/>
            <person name="Jarju S."/>
            <person name="Secka A."/>
            <person name="Antonio M."/>
            <person name="Oren A."/>
            <person name="Chaudhuri R.R."/>
            <person name="La Ragione R."/>
            <person name="Hildebrand F."/>
            <person name="Pallen M.J."/>
        </authorList>
    </citation>
    <scope>NUCLEOTIDE SEQUENCE</scope>
    <source>
        <strain evidence="3">2889</strain>
    </source>
</reference>
<dbReference type="InterPro" id="IPR029044">
    <property type="entry name" value="Nucleotide-diphossugar_trans"/>
</dbReference>
<feature type="region of interest" description="Disordered" evidence="1">
    <location>
        <begin position="339"/>
        <end position="358"/>
    </location>
</feature>
<dbReference type="Pfam" id="PF14134">
    <property type="entry name" value="DUF4301"/>
    <property type="match status" value="2"/>
</dbReference>
<reference evidence="3" key="1">
    <citation type="submission" date="2020-10" db="EMBL/GenBank/DDBJ databases">
        <authorList>
            <person name="Gilroy R."/>
        </authorList>
    </citation>
    <scope>NUCLEOTIDE SEQUENCE</scope>
    <source>
        <strain evidence="3">2889</strain>
    </source>
</reference>
<name>A0A9D9DSK6_9BACT</name>
<dbReference type="SUPFAM" id="SSF53448">
    <property type="entry name" value="Nucleotide-diphospho-sugar transferases"/>
    <property type="match status" value="1"/>
</dbReference>
<evidence type="ECO:0000313" key="3">
    <source>
        <dbReference type="EMBL" id="MBO8431686.1"/>
    </source>
</evidence>
<accession>A0A9D9DSK6</accession>
<feature type="domain" description="DUF4301" evidence="2">
    <location>
        <begin position="4"/>
        <end position="336"/>
    </location>
</feature>
<dbReference type="EMBL" id="JADIMZ010000004">
    <property type="protein sequence ID" value="MBO8431686.1"/>
    <property type="molecule type" value="Genomic_DNA"/>
</dbReference>